<dbReference type="PRINTS" id="PR00038">
    <property type="entry name" value="HTHLUXR"/>
</dbReference>
<dbReference type="SUPFAM" id="SSF52540">
    <property type="entry name" value="P-loop containing nucleoside triphosphate hydrolases"/>
    <property type="match status" value="1"/>
</dbReference>
<dbReference type="PANTHER" id="PTHR16305:SF35">
    <property type="entry name" value="TRANSCRIPTIONAL ACTIVATOR DOMAIN"/>
    <property type="match status" value="1"/>
</dbReference>
<gene>
    <name evidence="4" type="ORF">SaccyDRAFT_4942</name>
</gene>
<proteinExistence type="predicted"/>
<dbReference type="HOGENOM" id="CLU_006850_4_1_11"/>
<dbReference type="Pfam" id="PF13191">
    <property type="entry name" value="AAA_16"/>
    <property type="match status" value="1"/>
</dbReference>
<dbReference type="InterPro" id="IPR027417">
    <property type="entry name" value="P-loop_NTPase"/>
</dbReference>
<dbReference type="EMBL" id="CM001440">
    <property type="protein sequence ID" value="EHR63737.1"/>
    <property type="molecule type" value="Genomic_DNA"/>
</dbReference>
<dbReference type="Gene3D" id="1.10.10.10">
    <property type="entry name" value="Winged helix-like DNA-binding domain superfamily/Winged helix DNA-binding domain"/>
    <property type="match status" value="1"/>
</dbReference>
<dbReference type="GO" id="GO:0004016">
    <property type="term" value="F:adenylate cyclase activity"/>
    <property type="evidence" value="ECO:0007669"/>
    <property type="project" value="TreeGrafter"/>
</dbReference>
<evidence type="ECO:0000313" key="4">
    <source>
        <dbReference type="EMBL" id="EHR63737.1"/>
    </source>
</evidence>
<dbReference type="SMART" id="SM00421">
    <property type="entry name" value="HTH_LUXR"/>
    <property type="match status" value="1"/>
</dbReference>
<evidence type="ECO:0000256" key="1">
    <source>
        <dbReference type="ARBA" id="ARBA00022741"/>
    </source>
</evidence>
<dbReference type="eggNOG" id="COG2909">
    <property type="taxonomic scope" value="Bacteria"/>
</dbReference>
<dbReference type="GO" id="GO:0005737">
    <property type="term" value="C:cytoplasm"/>
    <property type="evidence" value="ECO:0007669"/>
    <property type="project" value="TreeGrafter"/>
</dbReference>
<dbReference type="STRING" id="882082.SaccyDRAFT_4942"/>
<dbReference type="GO" id="GO:0003677">
    <property type="term" value="F:DNA binding"/>
    <property type="evidence" value="ECO:0007669"/>
    <property type="project" value="InterPro"/>
</dbReference>
<protein>
    <submittedName>
        <fullName evidence="4">Transcriptional regulator, luxR family</fullName>
    </submittedName>
</protein>
<dbReference type="Proteomes" id="UP000002791">
    <property type="component" value="Chromosome"/>
</dbReference>
<dbReference type="GO" id="GO:0005524">
    <property type="term" value="F:ATP binding"/>
    <property type="evidence" value="ECO:0007669"/>
    <property type="project" value="UniProtKB-KW"/>
</dbReference>
<dbReference type="InterPro" id="IPR016032">
    <property type="entry name" value="Sig_transdc_resp-reg_C-effctor"/>
</dbReference>
<dbReference type="InterPro" id="IPR041664">
    <property type="entry name" value="AAA_16"/>
</dbReference>
<keyword evidence="1" id="KW-0547">Nucleotide-binding</keyword>
<reference evidence="4 5" key="1">
    <citation type="submission" date="2011-11" db="EMBL/GenBank/DDBJ databases">
        <title>The Noncontiguous Finished sequence of Saccharomonospora cyanea NA-134.</title>
        <authorList>
            <consortium name="US DOE Joint Genome Institute"/>
            <person name="Lucas S."/>
            <person name="Han J."/>
            <person name="Lapidus A."/>
            <person name="Cheng J.-F."/>
            <person name="Goodwin L."/>
            <person name="Pitluck S."/>
            <person name="Peters L."/>
            <person name="Ovchinnikova G."/>
            <person name="Lu M."/>
            <person name="Detter J.C."/>
            <person name="Han C."/>
            <person name="Tapia R."/>
            <person name="Land M."/>
            <person name="Hauser L."/>
            <person name="Kyrpides N."/>
            <person name="Ivanova N."/>
            <person name="Pagani I."/>
            <person name="Brambilla E.-M."/>
            <person name="Klenk H.-P."/>
            <person name="Woyke T."/>
        </authorList>
    </citation>
    <scope>NUCLEOTIDE SEQUENCE [LARGE SCALE GENOMIC DNA]</scope>
    <source>
        <strain evidence="4 5">NA-134</strain>
    </source>
</reference>
<sequence>MRVSETRLFGRAEQLTTVEGVLSDARLGVGTALVVKGEAGIGKTALLQQVLESAGEETVLHAMCVEPEADLPFAGLHLLLRRVESRLDELVPDQAATLRCALGRLRTDYRPVDRHSVNLAVLALLAALSAERPLLVAVDDAHWLDRPSADALLFSARRLDTLRVALLLTVREGHAPALPTPGLPELRLERLSAPDADALLAAHADDLPAHVRRQIADEAHGNPLALLELSAVHRHGGAPSHGRPVEGTLHWAFAERIAALPSSTRTMVLVAAADGSCDTGTVLAAAARLGADVNDLVTAEEAELLMFTETCLGFRHPLVRAAAYRSASLPERIAAHRALAAVLTNAEDADRRAWHLAAAATGPDEEVAAALEHSAEHARARGGYTAVATAYERAAALTPRPCDRARRLSAAARAAADAGQPERALSLVRQAEPYCVTTAARVRTAMIHAVLADDRNRFGESYGVLRDTALAVAGEDAESASSLLFWAAHSAWLGGEIAKVEQAADDAERLGLDAAAHARSLVRAAQGSPARSADALRELVEHSASVFPRCSDRPLELRGRLAVATWRLLLGDRSVARDLALAVVRECRTEAAEGVLAPALAVLARAELALGLHEQAHASAEEGLRHAEESGQVGAVSELSSVLAHLSAVRGEAQQAVFHAGRTSLADASHALALLDMGHGRHDAALQRLHASPVTGTLDTLGAAPELAEAVARAQHTEHDGQWWQREWDRAREAVEAHAEWARRLGLRWAQAVALRNQALLAESAPGGVAGDPGELFARAVDLHRREDHHTFDRARTELSYGEWLRRRRRPTEARPHLRAAIMIFESLGARPWAERARAELRASGEGLHGSGVNGVNGMEGTALATRLTPQERRVVSLAADGLSNRDIGERLFLSPRTVGYHLYKAYPKLGVSSRRELARLGLAG</sequence>
<dbReference type="Pfam" id="PF00196">
    <property type="entry name" value="GerE"/>
    <property type="match status" value="1"/>
</dbReference>
<feature type="domain" description="HTH luxR-type" evidence="3">
    <location>
        <begin position="861"/>
        <end position="925"/>
    </location>
</feature>
<dbReference type="InterPro" id="IPR036388">
    <property type="entry name" value="WH-like_DNA-bd_sf"/>
</dbReference>
<keyword evidence="2" id="KW-0067">ATP-binding</keyword>
<dbReference type="InterPro" id="IPR000792">
    <property type="entry name" value="Tscrpt_reg_LuxR_C"/>
</dbReference>
<dbReference type="OrthoDB" id="3656034at2"/>
<keyword evidence="5" id="KW-1185">Reference proteome</keyword>
<dbReference type="SUPFAM" id="SSF46894">
    <property type="entry name" value="C-terminal effector domain of the bipartite response regulators"/>
    <property type="match status" value="1"/>
</dbReference>
<dbReference type="PROSITE" id="PS50043">
    <property type="entry name" value="HTH_LUXR_2"/>
    <property type="match status" value="1"/>
</dbReference>
<dbReference type="AlphaFoldDB" id="H5XNA4"/>
<dbReference type="GO" id="GO:0006355">
    <property type="term" value="P:regulation of DNA-templated transcription"/>
    <property type="evidence" value="ECO:0007669"/>
    <property type="project" value="InterPro"/>
</dbReference>
<evidence type="ECO:0000256" key="2">
    <source>
        <dbReference type="ARBA" id="ARBA00022840"/>
    </source>
</evidence>
<dbReference type="PANTHER" id="PTHR16305">
    <property type="entry name" value="TESTICULAR SOLUBLE ADENYLYL CYCLASE"/>
    <property type="match status" value="1"/>
</dbReference>
<dbReference type="Gene3D" id="3.40.50.300">
    <property type="entry name" value="P-loop containing nucleotide triphosphate hydrolases"/>
    <property type="match status" value="1"/>
</dbReference>
<evidence type="ECO:0000313" key="5">
    <source>
        <dbReference type="Proteomes" id="UP000002791"/>
    </source>
</evidence>
<dbReference type="CDD" id="cd06170">
    <property type="entry name" value="LuxR_C_like"/>
    <property type="match status" value="1"/>
</dbReference>
<name>H5XNA4_9PSEU</name>
<accession>H5XNA4</accession>
<dbReference type="RefSeq" id="WP_005460247.1">
    <property type="nucleotide sequence ID" value="NZ_CM001440.1"/>
</dbReference>
<evidence type="ECO:0000259" key="3">
    <source>
        <dbReference type="PROSITE" id="PS50043"/>
    </source>
</evidence>
<organism evidence="4 5">
    <name type="scientific">Saccharomonospora cyanea NA-134</name>
    <dbReference type="NCBI Taxonomy" id="882082"/>
    <lineage>
        <taxon>Bacteria</taxon>
        <taxon>Bacillati</taxon>
        <taxon>Actinomycetota</taxon>
        <taxon>Actinomycetes</taxon>
        <taxon>Pseudonocardiales</taxon>
        <taxon>Pseudonocardiaceae</taxon>
        <taxon>Saccharomonospora</taxon>
    </lineage>
</organism>